<evidence type="ECO:0000256" key="2">
    <source>
        <dbReference type="ARBA" id="ARBA00009695"/>
    </source>
</evidence>
<protein>
    <recommendedName>
        <fullName evidence="3 5">Regulatory protein RecX</fullName>
    </recommendedName>
</protein>
<feature type="compositionally biased region" description="Basic and acidic residues" evidence="6">
    <location>
        <begin position="149"/>
        <end position="158"/>
    </location>
</feature>
<keyword evidence="4 5" id="KW-0963">Cytoplasm</keyword>
<evidence type="ECO:0000256" key="6">
    <source>
        <dbReference type="SAM" id="MobiDB-lite"/>
    </source>
</evidence>
<feature type="compositionally biased region" description="Low complexity" evidence="6">
    <location>
        <begin position="30"/>
        <end position="44"/>
    </location>
</feature>
<dbReference type="Pfam" id="PF21982">
    <property type="entry name" value="RecX_HTH1"/>
    <property type="match status" value="1"/>
</dbReference>
<organism evidence="9 10">
    <name type="scientific">Rothia kristinae</name>
    <dbReference type="NCBI Taxonomy" id="37923"/>
    <lineage>
        <taxon>Bacteria</taxon>
        <taxon>Bacillati</taxon>
        <taxon>Actinomycetota</taxon>
        <taxon>Actinomycetes</taxon>
        <taxon>Micrococcales</taxon>
        <taxon>Micrococcaceae</taxon>
        <taxon>Rothia</taxon>
    </lineage>
</organism>
<evidence type="ECO:0000256" key="5">
    <source>
        <dbReference type="HAMAP-Rule" id="MF_01114"/>
    </source>
</evidence>
<dbReference type="GeneID" id="61263199"/>
<dbReference type="InterPro" id="IPR053926">
    <property type="entry name" value="RecX_HTH_1st"/>
</dbReference>
<dbReference type="Proteomes" id="UP000594975">
    <property type="component" value="Chromosome"/>
</dbReference>
<dbReference type="GO" id="GO:0006282">
    <property type="term" value="P:regulation of DNA repair"/>
    <property type="evidence" value="ECO:0007669"/>
    <property type="project" value="UniProtKB-UniRule"/>
</dbReference>
<dbReference type="InterPro" id="IPR003783">
    <property type="entry name" value="Regulatory_RecX"/>
</dbReference>
<dbReference type="RefSeq" id="WP_129357874.1">
    <property type="nucleotide sequence ID" value="NZ_CP065738.1"/>
</dbReference>
<dbReference type="Gene3D" id="1.10.10.10">
    <property type="entry name" value="Winged helix-like DNA-binding domain superfamily/Winged helix DNA-binding domain"/>
    <property type="match status" value="2"/>
</dbReference>
<comment type="function">
    <text evidence="5">Modulates RecA activity.</text>
</comment>
<comment type="subcellular location">
    <subcellularLocation>
        <location evidence="1 5">Cytoplasm</location>
    </subcellularLocation>
</comment>
<dbReference type="Pfam" id="PF02631">
    <property type="entry name" value="RecX_HTH2"/>
    <property type="match status" value="1"/>
</dbReference>
<dbReference type="AlphaFoldDB" id="A0A7T3F6Q6"/>
<dbReference type="EMBL" id="CP065738">
    <property type="protein sequence ID" value="QPT53112.1"/>
    <property type="molecule type" value="Genomic_DNA"/>
</dbReference>
<comment type="similarity">
    <text evidence="2 5">Belongs to the RecX family.</text>
</comment>
<feature type="region of interest" description="Disordered" evidence="6">
    <location>
        <begin position="149"/>
        <end position="175"/>
    </location>
</feature>
<evidence type="ECO:0000256" key="1">
    <source>
        <dbReference type="ARBA" id="ARBA00004496"/>
    </source>
</evidence>
<feature type="domain" description="RecX second three-helical" evidence="7">
    <location>
        <begin position="120"/>
        <end position="161"/>
    </location>
</feature>
<evidence type="ECO:0000259" key="7">
    <source>
        <dbReference type="Pfam" id="PF02631"/>
    </source>
</evidence>
<dbReference type="PANTHER" id="PTHR33602:SF1">
    <property type="entry name" value="REGULATORY PROTEIN RECX FAMILY PROTEIN"/>
    <property type="match status" value="1"/>
</dbReference>
<evidence type="ECO:0000256" key="3">
    <source>
        <dbReference type="ARBA" id="ARBA00018111"/>
    </source>
</evidence>
<evidence type="ECO:0000313" key="9">
    <source>
        <dbReference type="EMBL" id="QPT53112.1"/>
    </source>
</evidence>
<sequence length="237" mass="26135">MSDSSPHGRRRGPVTGRGVGRRRTGRSLGAPAAAPVSSTPSSGPNTGDGRRDAGRPPAEGSAPRTPEEAEYARAKEILLRQLTAAARSRAQLAQKLAEKEISEETATRILDRYEDLGLIDDAEYAAMYVRSRSASRKLARPALRRELAQKGIDPETAERALTQRTEEEEREDARALVRRRLRPERDLDDPAQREKALRRLVAMLARRGYAPGVAFEIVRTVMAEHGETRLEEPPGLA</sequence>
<dbReference type="HAMAP" id="MF_01114">
    <property type="entry name" value="RecX"/>
    <property type="match status" value="1"/>
</dbReference>
<accession>A0A7T3F6Q6</accession>
<evidence type="ECO:0000259" key="8">
    <source>
        <dbReference type="Pfam" id="PF21982"/>
    </source>
</evidence>
<reference evidence="9 10" key="1">
    <citation type="submission" date="2020-12" db="EMBL/GenBank/DDBJ databases">
        <title>FDA dAtabase for Regulatory Grade micrObial Sequences (FDA-ARGOS): Supporting development and validation of Infectious Disease Dx tests.</title>
        <authorList>
            <person name="Sproer C."/>
            <person name="Gronow S."/>
            <person name="Severitt S."/>
            <person name="Schroder I."/>
            <person name="Tallon L."/>
            <person name="Sadzewicz L."/>
            <person name="Zhao X."/>
            <person name="Boylan J."/>
            <person name="Ott S."/>
            <person name="Bowen H."/>
            <person name="Vavikolanu K."/>
            <person name="Mehta A."/>
            <person name="Aluvathingal J."/>
            <person name="Nadendla S."/>
            <person name="Lowell S."/>
            <person name="Myers T."/>
            <person name="Yan Y."/>
            <person name="Sichtig H."/>
        </authorList>
    </citation>
    <scope>NUCLEOTIDE SEQUENCE [LARGE SCALE GENOMIC DNA]</scope>
    <source>
        <strain evidence="9 10">FDAARGOS_864</strain>
    </source>
</reference>
<dbReference type="InterPro" id="IPR053924">
    <property type="entry name" value="RecX_HTH_2nd"/>
</dbReference>
<feature type="compositionally biased region" description="Basic and acidic residues" evidence="6">
    <location>
        <begin position="164"/>
        <end position="175"/>
    </location>
</feature>
<dbReference type="PANTHER" id="PTHR33602">
    <property type="entry name" value="REGULATORY PROTEIN RECX FAMILY PROTEIN"/>
    <property type="match status" value="1"/>
</dbReference>
<feature type="region of interest" description="Disordered" evidence="6">
    <location>
        <begin position="1"/>
        <end position="72"/>
    </location>
</feature>
<gene>
    <name evidence="5" type="primary">recX</name>
    <name evidence="9" type="ORF">I6G21_07355</name>
</gene>
<evidence type="ECO:0000313" key="10">
    <source>
        <dbReference type="Proteomes" id="UP000594975"/>
    </source>
</evidence>
<proteinExistence type="inferred from homology"/>
<dbReference type="KEGG" id="rkr:I6G21_07355"/>
<dbReference type="GO" id="GO:0005737">
    <property type="term" value="C:cytoplasm"/>
    <property type="evidence" value="ECO:0007669"/>
    <property type="project" value="UniProtKB-SubCell"/>
</dbReference>
<dbReference type="InterPro" id="IPR036388">
    <property type="entry name" value="WH-like_DNA-bd_sf"/>
</dbReference>
<evidence type="ECO:0000256" key="4">
    <source>
        <dbReference type="ARBA" id="ARBA00022490"/>
    </source>
</evidence>
<feature type="domain" description="RecX first three-helical" evidence="8">
    <location>
        <begin position="74"/>
        <end position="112"/>
    </location>
</feature>
<name>A0A7T3F6Q6_9MICC</name>